<dbReference type="AlphaFoldDB" id="A0A936NAT2"/>
<evidence type="ECO:0000256" key="10">
    <source>
        <dbReference type="ARBA" id="ARBA00023136"/>
    </source>
</evidence>
<feature type="transmembrane region" description="Helical" evidence="11">
    <location>
        <begin position="285"/>
        <end position="305"/>
    </location>
</feature>
<keyword evidence="7 13" id="KW-0067">ATP-binding</keyword>
<evidence type="ECO:0000313" key="13">
    <source>
        <dbReference type="EMBL" id="MBK9295686.1"/>
    </source>
</evidence>
<protein>
    <submittedName>
        <fullName evidence="13">ATP-binding cassette domain-containing protein</fullName>
    </submittedName>
</protein>
<dbReference type="InterPro" id="IPR003593">
    <property type="entry name" value="AAA+_ATPase"/>
</dbReference>
<keyword evidence="3" id="KW-0813">Transport</keyword>
<proteinExistence type="inferred from homology"/>
<feature type="transmembrane region" description="Helical" evidence="11">
    <location>
        <begin position="391"/>
        <end position="408"/>
    </location>
</feature>
<sequence>MIEFWSLVLAGAVAGGLYAIMASGLVLTYQASGVFNLGQGSVAFVTALVYFQLHSPEGLGLPVLPAAIIAILIVAPALGVLLDLVLFRRLASAPIAARLVGTVGVLIALPAAALIVIQAINNIFGSTMPDVSGDAGVSPPGIGPVPPTTWSISRGIAINSDQLAVVAVAAVAAFGLWFLMRRTRLGLETRAGVDRPVLARLRGIDTDRSSRIIWALSTLLAGCAGVLIAPLFDLSAITFHMIVFTSFTAAVAARLRSLPMAFVAGITLGVVQNLVYGYAPDFLTAVSGFRSSVPFILLFILLFFVRDGAGRAAGSVAEDAPGEDPLAEMNPWRRRAPWIVAGVLLCLYALLIASGYWVAILNRGLVLSLVFLSFVVVTGIGGMINLAQATFVTVGGFTAGWLVNHQWPSTVPILMVNGRFVFWVALVVAIVVAVAVGALVALPSIRLGGLTLALATLALAFIGDRLVFQLEGVRNGSRGWSVPAPKLGPFDLSDDRTMFVALAVMVMLCVWVVGNLSRSATGRSLFALRSSPEAAAASGVDPVRTKFVLFAVSAGLAGLAGAWFAVVNSPITNLSAPPLLGLIWLAVAVTFGIRRPGGAVLGGIVYAVLPVVLLGIGETWGGPWEAIPDAVRQMIASPQLASLLFGLGAISLAREPDGVLAQTTKGIRERRLAKLTRARDASDPVTDAPATDTTTSATEAVPRVHCTADAGAGTAPILELRNVSAGYGEVEVLHGVSFQVMPGEVIAVLGANGAGKSTLCGVIAGTVAAGSGELLVEATEMADMSAHTRARRGVVLAPEARGIFPGLSVDDNLAIRLRTEPGRTEAKERFPILAERHNQTAGLLSGGEQQQLAMAPILADPPAVFIADEPSLGLSPMAANSVFDALAEMTELGTTLILVEEQAGKALAMADRVIIMDLGVVTWDGPAHELDVDRLEAAYLGR</sequence>
<feature type="domain" description="ABC transporter" evidence="12">
    <location>
        <begin position="718"/>
        <end position="940"/>
    </location>
</feature>
<dbReference type="GO" id="GO:0016887">
    <property type="term" value="F:ATP hydrolysis activity"/>
    <property type="evidence" value="ECO:0007669"/>
    <property type="project" value="InterPro"/>
</dbReference>
<dbReference type="InterPro" id="IPR003439">
    <property type="entry name" value="ABC_transporter-like_ATP-bd"/>
</dbReference>
<dbReference type="Gene3D" id="3.40.50.300">
    <property type="entry name" value="P-loop containing nucleotide triphosphate hydrolases"/>
    <property type="match status" value="1"/>
</dbReference>
<feature type="transmembrane region" description="Helical" evidence="11">
    <location>
        <begin position="547"/>
        <end position="565"/>
    </location>
</feature>
<feature type="transmembrane region" description="Helical" evidence="11">
    <location>
        <begin position="63"/>
        <end position="87"/>
    </location>
</feature>
<dbReference type="CDD" id="cd06581">
    <property type="entry name" value="TM_PBP1_LivM_like"/>
    <property type="match status" value="1"/>
</dbReference>
<evidence type="ECO:0000256" key="5">
    <source>
        <dbReference type="ARBA" id="ARBA00022692"/>
    </source>
</evidence>
<evidence type="ECO:0000256" key="3">
    <source>
        <dbReference type="ARBA" id="ARBA00022448"/>
    </source>
</evidence>
<evidence type="ECO:0000256" key="7">
    <source>
        <dbReference type="ARBA" id="ARBA00022840"/>
    </source>
</evidence>
<feature type="transmembrane region" description="Helical" evidence="11">
    <location>
        <begin position="212"/>
        <end position="231"/>
    </location>
</feature>
<dbReference type="InterPro" id="IPR027417">
    <property type="entry name" value="P-loop_NTPase"/>
</dbReference>
<name>A0A936NAT2_9ACTN</name>
<keyword evidence="6" id="KW-0547">Nucleotide-binding</keyword>
<dbReference type="InterPro" id="IPR052156">
    <property type="entry name" value="BCAA_Transport_ATP-bd_LivF"/>
</dbReference>
<dbReference type="InterPro" id="IPR001851">
    <property type="entry name" value="ABC_transp_permease"/>
</dbReference>
<feature type="transmembrane region" description="Helical" evidence="11">
    <location>
        <begin position="598"/>
        <end position="616"/>
    </location>
</feature>
<feature type="transmembrane region" description="Helical" evidence="11">
    <location>
        <begin position="571"/>
        <end position="591"/>
    </location>
</feature>
<feature type="transmembrane region" description="Helical" evidence="11">
    <location>
        <begin position="99"/>
        <end position="120"/>
    </location>
</feature>
<evidence type="ECO:0000256" key="8">
    <source>
        <dbReference type="ARBA" id="ARBA00022970"/>
    </source>
</evidence>
<dbReference type="SMART" id="SM00382">
    <property type="entry name" value="AAA"/>
    <property type="match status" value="1"/>
</dbReference>
<feature type="transmembrane region" description="Helical" evidence="11">
    <location>
        <begin position="365"/>
        <end position="384"/>
    </location>
</feature>
<keyword evidence="4" id="KW-1003">Cell membrane</keyword>
<feature type="transmembrane region" description="Helical" evidence="11">
    <location>
        <begin position="338"/>
        <end position="359"/>
    </location>
</feature>
<dbReference type="Pfam" id="PF00005">
    <property type="entry name" value="ABC_tran"/>
    <property type="match status" value="1"/>
</dbReference>
<keyword evidence="5 11" id="KW-0812">Transmembrane</keyword>
<feature type="transmembrane region" description="Helical" evidence="11">
    <location>
        <begin position="449"/>
        <end position="468"/>
    </location>
</feature>
<evidence type="ECO:0000256" key="1">
    <source>
        <dbReference type="ARBA" id="ARBA00004651"/>
    </source>
</evidence>
<dbReference type="EMBL" id="JADJZA010000001">
    <property type="protein sequence ID" value="MBK9295686.1"/>
    <property type="molecule type" value="Genomic_DNA"/>
</dbReference>
<dbReference type="PROSITE" id="PS50893">
    <property type="entry name" value="ABC_TRANSPORTER_2"/>
    <property type="match status" value="1"/>
</dbReference>
<dbReference type="CDD" id="cd03224">
    <property type="entry name" value="ABC_TM1139_LivF_branched"/>
    <property type="match status" value="1"/>
</dbReference>
<keyword evidence="10 11" id="KW-0472">Membrane</keyword>
<dbReference type="PANTHER" id="PTHR43820">
    <property type="entry name" value="HIGH-AFFINITY BRANCHED-CHAIN AMINO ACID TRANSPORT ATP-BINDING PROTEIN LIVF"/>
    <property type="match status" value="1"/>
</dbReference>
<accession>A0A936NAT2</accession>
<evidence type="ECO:0000256" key="11">
    <source>
        <dbReference type="SAM" id="Phobius"/>
    </source>
</evidence>
<comment type="subcellular location">
    <subcellularLocation>
        <location evidence="1">Cell membrane</location>
        <topology evidence="1">Multi-pass membrane protein</topology>
    </subcellularLocation>
</comment>
<dbReference type="GO" id="GO:0015807">
    <property type="term" value="P:L-amino acid transport"/>
    <property type="evidence" value="ECO:0007669"/>
    <property type="project" value="TreeGrafter"/>
</dbReference>
<feature type="transmembrane region" description="Helical" evidence="11">
    <location>
        <begin position="34"/>
        <end position="51"/>
    </location>
</feature>
<feature type="transmembrane region" description="Helical" evidence="11">
    <location>
        <begin position="260"/>
        <end position="279"/>
    </location>
</feature>
<reference evidence="13 14" key="1">
    <citation type="submission" date="2020-10" db="EMBL/GenBank/DDBJ databases">
        <title>Connecting structure to function with the recovery of over 1000 high-quality activated sludge metagenome-assembled genomes encoding full-length rRNA genes using long-read sequencing.</title>
        <authorList>
            <person name="Singleton C.M."/>
            <person name="Petriglieri F."/>
            <person name="Kristensen J.M."/>
            <person name="Kirkegaard R.H."/>
            <person name="Michaelsen T.Y."/>
            <person name="Andersen M.H."/>
            <person name="Karst S.M."/>
            <person name="Dueholm M.S."/>
            <person name="Nielsen P.H."/>
            <person name="Albertsen M."/>
        </authorList>
    </citation>
    <scope>NUCLEOTIDE SEQUENCE [LARGE SCALE GENOMIC DNA]</scope>
    <source>
        <strain evidence="13">Lyne_18-Q3-R50-59_MAXAC.006</strain>
    </source>
</reference>
<evidence type="ECO:0000256" key="6">
    <source>
        <dbReference type="ARBA" id="ARBA00022741"/>
    </source>
</evidence>
<dbReference type="Proteomes" id="UP000727993">
    <property type="component" value="Unassembled WGS sequence"/>
</dbReference>
<keyword evidence="9 11" id="KW-1133">Transmembrane helix</keyword>
<dbReference type="SUPFAM" id="SSF52540">
    <property type="entry name" value="P-loop containing nucleoside triphosphate hydrolases"/>
    <property type="match status" value="1"/>
</dbReference>
<feature type="transmembrane region" description="Helical" evidence="11">
    <location>
        <begin position="6"/>
        <end position="27"/>
    </location>
</feature>
<feature type="transmembrane region" description="Helical" evidence="11">
    <location>
        <begin position="237"/>
        <end position="253"/>
    </location>
</feature>
<comment type="caution">
    <text evidence="13">The sequence shown here is derived from an EMBL/GenBank/DDBJ whole genome shotgun (WGS) entry which is preliminary data.</text>
</comment>
<dbReference type="InterPro" id="IPR043428">
    <property type="entry name" value="LivM-like"/>
</dbReference>
<dbReference type="GO" id="GO:0015658">
    <property type="term" value="F:branched-chain amino acid transmembrane transporter activity"/>
    <property type="evidence" value="ECO:0007669"/>
    <property type="project" value="InterPro"/>
</dbReference>
<dbReference type="GO" id="GO:0005886">
    <property type="term" value="C:plasma membrane"/>
    <property type="evidence" value="ECO:0007669"/>
    <property type="project" value="UniProtKB-SubCell"/>
</dbReference>
<dbReference type="CDD" id="cd06582">
    <property type="entry name" value="TM_PBP1_LivH_like"/>
    <property type="match status" value="1"/>
</dbReference>
<evidence type="ECO:0000313" key="14">
    <source>
        <dbReference type="Proteomes" id="UP000727993"/>
    </source>
</evidence>
<organism evidence="13 14">
    <name type="scientific">Candidatus Neomicrothrix subdominans</name>
    <dbReference type="NCBI Taxonomy" id="2954438"/>
    <lineage>
        <taxon>Bacteria</taxon>
        <taxon>Bacillati</taxon>
        <taxon>Actinomycetota</taxon>
        <taxon>Acidimicrobiia</taxon>
        <taxon>Acidimicrobiales</taxon>
        <taxon>Microthrixaceae</taxon>
        <taxon>Candidatus Neomicrothrix</taxon>
    </lineage>
</organism>
<comment type="similarity">
    <text evidence="2">Belongs to the ABC transporter superfamily.</text>
</comment>
<evidence type="ECO:0000256" key="9">
    <source>
        <dbReference type="ARBA" id="ARBA00022989"/>
    </source>
</evidence>
<dbReference type="PANTHER" id="PTHR43820:SF4">
    <property type="entry name" value="HIGH-AFFINITY BRANCHED-CHAIN AMINO ACID TRANSPORT ATP-BINDING PROTEIN LIVF"/>
    <property type="match status" value="1"/>
</dbReference>
<gene>
    <name evidence="13" type="ORF">IPN02_02175</name>
</gene>
<evidence type="ECO:0000256" key="4">
    <source>
        <dbReference type="ARBA" id="ARBA00022475"/>
    </source>
</evidence>
<evidence type="ECO:0000256" key="2">
    <source>
        <dbReference type="ARBA" id="ARBA00005417"/>
    </source>
</evidence>
<feature type="transmembrane region" description="Helical" evidence="11">
    <location>
        <begin position="420"/>
        <end position="442"/>
    </location>
</feature>
<feature type="transmembrane region" description="Helical" evidence="11">
    <location>
        <begin position="497"/>
        <end position="516"/>
    </location>
</feature>
<evidence type="ECO:0000259" key="12">
    <source>
        <dbReference type="PROSITE" id="PS50893"/>
    </source>
</evidence>
<dbReference type="GO" id="GO:0005524">
    <property type="term" value="F:ATP binding"/>
    <property type="evidence" value="ECO:0007669"/>
    <property type="project" value="UniProtKB-KW"/>
</dbReference>
<dbReference type="Pfam" id="PF02653">
    <property type="entry name" value="BPD_transp_2"/>
    <property type="match status" value="2"/>
</dbReference>
<keyword evidence="8" id="KW-0029">Amino-acid transport</keyword>
<feature type="transmembrane region" description="Helical" evidence="11">
    <location>
        <begin position="163"/>
        <end position="180"/>
    </location>
</feature>